<keyword evidence="2 5" id="KW-0671">Queuosine biosynthesis</keyword>
<dbReference type="Pfam" id="PF14489">
    <property type="entry name" value="QueF"/>
    <property type="match status" value="1"/>
</dbReference>
<evidence type="ECO:0000256" key="2">
    <source>
        <dbReference type="ARBA" id="ARBA00022785"/>
    </source>
</evidence>
<gene>
    <name evidence="5 7" type="primary">queF</name>
    <name evidence="7" type="ORF">FKG94_27255</name>
</gene>
<sequence>MADDLLSSKLGKQTDYVTQYTPSLLFPITRQESRKLLGIEGDPLPFVGMDIWTAYEMSWLDKKGKPQVAIGEFRIPCQSPSIIESKSFKLYLNSLNQTRFDSVRDVISTLESDLSVAAGAPVIVQVTPLAQALQRGLGHYTGENLDQLDVEVQDYQPNPELLRCDRPDYFVHESLNSDLLKTNCPVTGQPDWASIYIEYQGAAIDREGLLKYIISFRSQQDFHEHCVERIFMDISARCQPQKLTVYARYTRRGGVDINPYRSNESGEPEDFRLVRQ</sequence>
<dbReference type="InterPro" id="IPR050084">
    <property type="entry name" value="NADPH_dep_7-cyano-7-deazaG_red"/>
</dbReference>
<name>A0A545SMW3_9GAMM</name>
<dbReference type="PANTHER" id="PTHR34354:SF1">
    <property type="entry name" value="NADPH-DEPENDENT 7-CYANO-7-DEAZAGUANINE REDUCTASE"/>
    <property type="match status" value="1"/>
</dbReference>
<protein>
    <recommendedName>
        <fullName evidence="5">NADPH-dependent 7-cyano-7-deazaguanine reductase</fullName>
        <ecNumber evidence="5">1.7.1.13</ecNumber>
    </recommendedName>
    <alternativeName>
        <fullName evidence="5">7-cyano-7-carbaguanine reductase</fullName>
    </alternativeName>
    <alternativeName>
        <fullName evidence="5">NADPH-dependent nitrile oxidoreductase</fullName>
    </alternativeName>
    <alternativeName>
        <fullName evidence="5">PreQ(0) reductase</fullName>
    </alternativeName>
</protein>
<evidence type="ECO:0000256" key="5">
    <source>
        <dbReference type="HAMAP-Rule" id="MF_00817"/>
    </source>
</evidence>
<evidence type="ECO:0000313" key="7">
    <source>
        <dbReference type="EMBL" id="TQV66294.1"/>
    </source>
</evidence>
<keyword evidence="1 5" id="KW-0963">Cytoplasm</keyword>
<dbReference type="SUPFAM" id="SSF55620">
    <property type="entry name" value="Tetrahydrobiopterin biosynthesis enzymes-like"/>
    <property type="match status" value="1"/>
</dbReference>
<comment type="similarity">
    <text evidence="5">Belongs to the GTP cyclohydrolase I family. QueF type 2 subfamily.</text>
</comment>
<dbReference type="RefSeq" id="WP_142930119.1">
    <property type="nucleotide sequence ID" value="NZ_ML660117.1"/>
</dbReference>
<reference evidence="7 8" key="1">
    <citation type="submission" date="2019-06" db="EMBL/GenBank/DDBJ databases">
        <title>Whole genome sequence for Cellvibrionaceae sp. R142.</title>
        <authorList>
            <person name="Wang G."/>
        </authorList>
    </citation>
    <scope>NUCLEOTIDE SEQUENCE [LARGE SCALE GENOMIC DNA]</scope>
    <source>
        <strain evidence="7 8">R142</strain>
    </source>
</reference>
<keyword evidence="3 5" id="KW-0521">NADP</keyword>
<dbReference type="PIRSF" id="PIRSF004750">
    <property type="entry name" value="Nitrile_oxidored_YqcD_prd"/>
    <property type="match status" value="1"/>
</dbReference>
<feature type="binding site" evidence="5">
    <location>
        <begin position="223"/>
        <end position="224"/>
    </location>
    <ligand>
        <name>substrate</name>
    </ligand>
</feature>
<dbReference type="NCBIfam" id="TIGR03138">
    <property type="entry name" value="QueF"/>
    <property type="match status" value="1"/>
</dbReference>
<evidence type="ECO:0000256" key="4">
    <source>
        <dbReference type="ARBA" id="ARBA00023002"/>
    </source>
</evidence>
<evidence type="ECO:0000259" key="6">
    <source>
        <dbReference type="Pfam" id="PF14819"/>
    </source>
</evidence>
<comment type="subunit">
    <text evidence="5">Homodimer.</text>
</comment>
<dbReference type="Proteomes" id="UP000319732">
    <property type="component" value="Unassembled WGS sequence"/>
</dbReference>
<dbReference type="Pfam" id="PF14819">
    <property type="entry name" value="QueF_N"/>
    <property type="match status" value="1"/>
</dbReference>
<feature type="binding site" evidence="5">
    <location>
        <begin position="85"/>
        <end position="86"/>
    </location>
    <ligand>
        <name>NADPH</name>
        <dbReference type="ChEBI" id="CHEBI:57783"/>
    </ligand>
</feature>
<evidence type="ECO:0000313" key="8">
    <source>
        <dbReference type="Proteomes" id="UP000319732"/>
    </source>
</evidence>
<proteinExistence type="inferred from homology"/>
<comment type="function">
    <text evidence="5">Catalyzes the NADPH-dependent reduction of 7-cyano-7-deazaguanine (preQ0) to 7-aminomethyl-7-deazaguanine (preQ1).</text>
</comment>
<keyword evidence="8" id="KW-1185">Reference proteome</keyword>
<feature type="binding site" evidence="5">
    <location>
        <begin position="252"/>
        <end position="253"/>
    </location>
    <ligand>
        <name>NADPH</name>
        <dbReference type="ChEBI" id="CHEBI:57783"/>
    </ligand>
</feature>
<dbReference type="InterPro" id="IPR043133">
    <property type="entry name" value="GTP-CH-I_C/QueF"/>
</dbReference>
<evidence type="ECO:0000256" key="1">
    <source>
        <dbReference type="ARBA" id="ARBA00022490"/>
    </source>
</evidence>
<comment type="subcellular location">
    <subcellularLocation>
        <location evidence="5">Cytoplasm</location>
    </subcellularLocation>
</comment>
<keyword evidence="4 5" id="KW-0560">Oxidoreductase</keyword>
<dbReference type="EC" id="1.7.1.13" evidence="5"/>
<dbReference type="InterPro" id="IPR029139">
    <property type="entry name" value="QueF_N"/>
</dbReference>
<dbReference type="GO" id="GO:0008616">
    <property type="term" value="P:tRNA queuosine(34) biosynthetic process"/>
    <property type="evidence" value="ECO:0007669"/>
    <property type="project" value="UniProtKB-UniRule"/>
</dbReference>
<dbReference type="OrthoDB" id="9789995at2"/>
<feature type="domain" description="NADPH-dependent 7-cyano-7-deazaguanine reductase N-terminal" evidence="6">
    <location>
        <begin position="16"/>
        <end position="125"/>
    </location>
</feature>
<dbReference type="HAMAP" id="MF_00817">
    <property type="entry name" value="QueF_type2"/>
    <property type="match status" value="1"/>
</dbReference>
<dbReference type="GO" id="GO:0005737">
    <property type="term" value="C:cytoplasm"/>
    <property type="evidence" value="ECO:0007669"/>
    <property type="project" value="UniProtKB-SubCell"/>
</dbReference>
<dbReference type="GO" id="GO:0033739">
    <property type="term" value="F:preQ1 synthase activity"/>
    <property type="evidence" value="ECO:0007669"/>
    <property type="project" value="UniProtKB-UniRule"/>
</dbReference>
<accession>A0A545SMW3</accession>
<comment type="catalytic activity">
    <reaction evidence="5">
        <text>7-aminomethyl-7-carbaguanine + 2 NADP(+) = 7-cyano-7-carbaguanine + 2 NADPH + 3 H(+)</text>
        <dbReference type="Rhea" id="RHEA:13409"/>
        <dbReference type="ChEBI" id="CHEBI:15378"/>
        <dbReference type="ChEBI" id="CHEBI:45075"/>
        <dbReference type="ChEBI" id="CHEBI:57783"/>
        <dbReference type="ChEBI" id="CHEBI:58349"/>
        <dbReference type="ChEBI" id="CHEBI:58703"/>
        <dbReference type="EC" id="1.7.1.13"/>
    </reaction>
</comment>
<evidence type="ECO:0000256" key="3">
    <source>
        <dbReference type="ARBA" id="ARBA00022857"/>
    </source>
</evidence>
<dbReference type="InterPro" id="IPR016428">
    <property type="entry name" value="QueF_type2"/>
</dbReference>
<feature type="active site" description="Thioimide intermediate" evidence="5">
    <location>
        <position position="184"/>
    </location>
</feature>
<feature type="active site" description="Proton donor" evidence="5">
    <location>
        <position position="191"/>
    </location>
</feature>
<dbReference type="Gene3D" id="3.30.1130.10">
    <property type="match status" value="2"/>
</dbReference>
<comment type="caution">
    <text evidence="7">The sequence shown here is derived from an EMBL/GenBank/DDBJ whole genome shotgun (WGS) entry which is preliminary data.</text>
</comment>
<dbReference type="PANTHER" id="PTHR34354">
    <property type="entry name" value="NADPH-DEPENDENT 7-CYANO-7-DEAZAGUANINE REDUCTASE"/>
    <property type="match status" value="1"/>
</dbReference>
<dbReference type="EMBL" id="VHSG01000042">
    <property type="protein sequence ID" value="TQV66294.1"/>
    <property type="molecule type" value="Genomic_DNA"/>
</dbReference>
<dbReference type="UniPathway" id="UPA00392"/>
<feature type="binding site" evidence="5">
    <location>
        <begin position="83"/>
        <end position="85"/>
    </location>
    <ligand>
        <name>substrate</name>
    </ligand>
</feature>
<dbReference type="InterPro" id="IPR029500">
    <property type="entry name" value="QueF"/>
</dbReference>
<comment type="pathway">
    <text evidence="5">tRNA modification; tRNA-queuosine biosynthesis.</text>
</comment>
<dbReference type="AlphaFoldDB" id="A0A545SMW3"/>
<organism evidence="7 8">
    <name type="scientific">Exilibacterium tricleocarpae</name>
    <dbReference type="NCBI Taxonomy" id="2591008"/>
    <lineage>
        <taxon>Bacteria</taxon>
        <taxon>Pseudomonadati</taxon>
        <taxon>Pseudomonadota</taxon>
        <taxon>Gammaproteobacteria</taxon>
        <taxon>Cellvibrionales</taxon>
        <taxon>Cellvibrionaceae</taxon>
        <taxon>Exilibacterium</taxon>
    </lineage>
</organism>